<dbReference type="InterPro" id="IPR036291">
    <property type="entry name" value="NAD(P)-bd_dom_sf"/>
</dbReference>
<dbReference type="Pfam" id="PF05368">
    <property type="entry name" value="NmrA"/>
    <property type="match status" value="1"/>
</dbReference>
<evidence type="ECO:0000259" key="1">
    <source>
        <dbReference type="Pfam" id="PF05368"/>
    </source>
</evidence>
<accession>A0A2A5JF66</accession>
<comment type="caution">
    <text evidence="2">The sequence shown here is derived from an EMBL/GenBank/DDBJ whole genome shotgun (WGS) entry which is preliminary data.</text>
</comment>
<dbReference type="SUPFAM" id="SSF51735">
    <property type="entry name" value="NAD(P)-binding Rossmann-fold domains"/>
    <property type="match status" value="1"/>
</dbReference>
<sequence>MTYTVHGATGAQGSPVLAGLVAALAGSTGAEVRAITRNPDQTFEGANTVVADNASADSLADAYRGVDGVFFHLPLAGDTETLAGYAHNVLAAARVTGPSRFVISTSGTVTGDATSPLAGPNTPVLSELVDGLRAEGIAVTVLTPRLFLENLLLPTVLSGVKDEGVLRYPLRADLAVAWSSHLDVADAAVAALTLDVAPDAVDIGQIPAITGIELAEAFAEHFSRAVTFEAVTPDAFGASIAPIIGAGAAAGVSQLYTGLESADSVAFDSATGSAVALGIVARSPRAWLVDLGVN</sequence>
<feature type="domain" description="NmrA-like" evidence="1">
    <location>
        <begin position="4"/>
        <end position="242"/>
    </location>
</feature>
<dbReference type="Gene3D" id="3.90.25.10">
    <property type="entry name" value="UDP-galactose 4-epimerase, domain 1"/>
    <property type="match status" value="1"/>
</dbReference>
<dbReference type="Proteomes" id="UP000230886">
    <property type="component" value="Unassembled WGS sequence"/>
</dbReference>
<evidence type="ECO:0000313" key="2">
    <source>
        <dbReference type="EMBL" id="PCK28230.1"/>
    </source>
</evidence>
<dbReference type="RefSeq" id="WP_042922879.1">
    <property type="nucleotide sequence ID" value="NZ_NOVD01000003.1"/>
</dbReference>
<dbReference type="Gene3D" id="3.40.50.720">
    <property type="entry name" value="NAD(P)-binding Rossmann-like Domain"/>
    <property type="match status" value="1"/>
</dbReference>
<reference evidence="2 3" key="1">
    <citation type="submission" date="2017-07" db="EMBL/GenBank/DDBJ databases">
        <title>Draft sequence of Rhodococcus enclensis 23b-28.</title>
        <authorList>
            <person name="Besaury L."/>
            <person name="Sancelme M."/>
            <person name="Amato P."/>
            <person name="Lallement A."/>
            <person name="Delort A.-M."/>
        </authorList>
    </citation>
    <scope>NUCLEOTIDE SEQUENCE [LARGE SCALE GENOMIC DNA]</scope>
    <source>
        <strain evidence="2 3">23b-28</strain>
    </source>
</reference>
<dbReference type="PANTHER" id="PTHR43162">
    <property type="match status" value="1"/>
</dbReference>
<dbReference type="InterPro" id="IPR008030">
    <property type="entry name" value="NmrA-like"/>
</dbReference>
<gene>
    <name evidence="2" type="ORF">CHR55_07335</name>
</gene>
<organism evidence="2 3">
    <name type="scientific">Rhodococcus qingshengii</name>
    <dbReference type="NCBI Taxonomy" id="334542"/>
    <lineage>
        <taxon>Bacteria</taxon>
        <taxon>Bacillati</taxon>
        <taxon>Actinomycetota</taxon>
        <taxon>Actinomycetes</taxon>
        <taxon>Mycobacteriales</taxon>
        <taxon>Nocardiaceae</taxon>
        <taxon>Rhodococcus</taxon>
        <taxon>Rhodococcus erythropolis group</taxon>
    </lineage>
</organism>
<accession>A0A069JCX7</accession>
<dbReference type="PANTHER" id="PTHR43162:SF1">
    <property type="entry name" value="PRESTALK A DIFFERENTIATION PROTEIN A"/>
    <property type="match status" value="1"/>
</dbReference>
<dbReference type="EMBL" id="NOVD01000003">
    <property type="protein sequence ID" value="PCK28230.1"/>
    <property type="molecule type" value="Genomic_DNA"/>
</dbReference>
<evidence type="ECO:0000313" key="3">
    <source>
        <dbReference type="Proteomes" id="UP000230886"/>
    </source>
</evidence>
<name>A0A069JCX7_RHOSG</name>
<protein>
    <submittedName>
        <fullName evidence="2">Hydroxylase</fullName>
    </submittedName>
</protein>
<dbReference type="InterPro" id="IPR051604">
    <property type="entry name" value="Ergot_Alk_Oxidoreductase"/>
</dbReference>
<dbReference type="AlphaFoldDB" id="A0A069JCX7"/>
<proteinExistence type="predicted"/>